<reference evidence="2" key="1">
    <citation type="submission" date="2024-10" db="EMBL/GenBank/DDBJ databases">
        <title>Genetic diversity among independent isolates of the Dolichocephalovirinae subfamily.</title>
        <authorList>
            <person name="Ely B."/>
            <person name="Thomas Q."/>
            <person name="Mohammadi T."/>
        </authorList>
    </citation>
    <scope>NUCLEOTIDE SEQUENCE</scope>
</reference>
<keyword evidence="1" id="KW-0472">Membrane</keyword>
<proteinExistence type="predicted"/>
<keyword evidence="1" id="KW-1133">Transmembrane helix</keyword>
<evidence type="ECO:0000256" key="1">
    <source>
        <dbReference type="SAM" id="Phobius"/>
    </source>
</evidence>
<dbReference type="EMBL" id="PQ287320">
    <property type="protein sequence ID" value="XHV10718.1"/>
    <property type="molecule type" value="Genomic_DNA"/>
</dbReference>
<organism evidence="2">
    <name type="scientific">Caulobacter phage BL57</name>
    <dbReference type="NCBI Taxonomy" id="3348355"/>
    <lineage>
        <taxon>Viruses</taxon>
    </lineage>
</organism>
<sequence length="87" mass="9756">MRGFPVWVITLLFLGFAAIGILACTWEGRHARHLVERDAGVEVVSFHRAWWSCAGTKGRQGYRFTTADGRQGKICVGGLPYRITYGR</sequence>
<name>A0AB74UMK7_9VIRU</name>
<evidence type="ECO:0008006" key="3">
    <source>
        <dbReference type="Google" id="ProtNLM"/>
    </source>
</evidence>
<feature type="transmembrane region" description="Helical" evidence="1">
    <location>
        <begin position="6"/>
        <end position="26"/>
    </location>
</feature>
<evidence type="ECO:0000313" key="2">
    <source>
        <dbReference type="EMBL" id="XHV10718.1"/>
    </source>
</evidence>
<gene>
    <name evidence="2" type="ORF">BL57_246c</name>
</gene>
<dbReference type="PROSITE" id="PS51257">
    <property type="entry name" value="PROKAR_LIPOPROTEIN"/>
    <property type="match status" value="1"/>
</dbReference>
<protein>
    <recommendedName>
        <fullName evidence="3">Lipoprotein</fullName>
    </recommendedName>
</protein>
<accession>A0AB74UMK7</accession>
<keyword evidence="1" id="KW-0812">Transmembrane</keyword>